<organism evidence="5 6">
    <name type="scientific">Desulfoluna limicola</name>
    <dbReference type="NCBI Taxonomy" id="2810562"/>
    <lineage>
        <taxon>Bacteria</taxon>
        <taxon>Pseudomonadati</taxon>
        <taxon>Thermodesulfobacteriota</taxon>
        <taxon>Desulfobacteria</taxon>
        <taxon>Desulfobacterales</taxon>
        <taxon>Desulfolunaceae</taxon>
        <taxon>Desulfoluna</taxon>
    </lineage>
</organism>
<dbReference type="Pfam" id="PF00891">
    <property type="entry name" value="Methyltransf_2"/>
    <property type="match status" value="1"/>
</dbReference>
<keyword evidence="3" id="KW-0949">S-adenosyl-L-methionine</keyword>
<accession>A0ABM7PP29</accession>
<dbReference type="PANTHER" id="PTHR43712">
    <property type="entry name" value="PUTATIVE (AFU_ORTHOLOGUE AFUA_4G14580)-RELATED"/>
    <property type="match status" value="1"/>
</dbReference>
<dbReference type="SUPFAM" id="SSF46785">
    <property type="entry name" value="Winged helix' DNA-binding domain"/>
    <property type="match status" value="1"/>
</dbReference>
<reference evidence="5 6" key="1">
    <citation type="submission" date="2021-02" db="EMBL/GenBank/DDBJ databases">
        <title>Complete genome of Desulfoluna sp. strain ASN36.</title>
        <authorList>
            <person name="Takahashi A."/>
            <person name="Kojima H."/>
            <person name="Fukui M."/>
        </authorList>
    </citation>
    <scope>NUCLEOTIDE SEQUENCE [LARGE SCALE GENOMIC DNA]</scope>
    <source>
        <strain evidence="5 6">ASN36</strain>
    </source>
</reference>
<dbReference type="InterPro" id="IPR029063">
    <property type="entry name" value="SAM-dependent_MTases_sf"/>
</dbReference>
<evidence type="ECO:0000256" key="3">
    <source>
        <dbReference type="ARBA" id="ARBA00022691"/>
    </source>
</evidence>
<dbReference type="Proteomes" id="UP001320148">
    <property type="component" value="Chromosome"/>
</dbReference>
<dbReference type="PROSITE" id="PS51683">
    <property type="entry name" value="SAM_OMT_II"/>
    <property type="match status" value="1"/>
</dbReference>
<dbReference type="InterPro" id="IPR036388">
    <property type="entry name" value="WH-like_DNA-bd_sf"/>
</dbReference>
<evidence type="ECO:0000259" key="4">
    <source>
        <dbReference type="Pfam" id="PF00891"/>
    </source>
</evidence>
<keyword evidence="2" id="KW-0808">Transferase</keyword>
<protein>
    <submittedName>
        <fullName evidence="5">O-methyltransferase</fullName>
    </submittedName>
</protein>
<dbReference type="CDD" id="cd02440">
    <property type="entry name" value="AdoMet_MTases"/>
    <property type="match status" value="1"/>
</dbReference>
<sequence length="330" mass="35945">MTPYLKFHTMLTGYRRYRLLEAAFDAGVFECVGAAPVTAEALCGQVGWDVAFGGRALEALCVLGVLDEAPDGFCLSEMGTIFLGESAPHPMGGTLAFEKRLFDAWDLLGETLKRGERVYAASEKSDAEYKKDLAQYIDAMDEAARVRAAELWDMVTPDVGQGCFVELGFGSGAYSLAFLETHPEWRGQLADLNDVVGLFGEKQKAHPAFGRIGLSCVNLLDETWDLPECRGADLLLLSNLVHCQGDEETRGIVQRAAGLLAEGGTLVVHDFYRERGEIGGLYDLHMMLNTYNGKTYTIAEMRGMVEKAGLVFVGDISLPSGSCAVMARKE</sequence>
<dbReference type="InterPro" id="IPR001077">
    <property type="entry name" value="COMT_C"/>
</dbReference>
<dbReference type="InterPro" id="IPR036390">
    <property type="entry name" value="WH_DNA-bd_sf"/>
</dbReference>
<name>A0ABM7PP29_9BACT</name>
<dbReference type="SUPFAM" id="SSF53335">
    <property type="entry name" value="S-adenosyl-L-methionine-dependent methyltransferases"/>
    <property type="match status" value="1"/>
</dbReference>
<dbReference type="Gene3D" id="1.10.10.10">
    <property type="entry name" value="Winged helix-like DNA-binding domain superfamily/Winged helix DNA-binding domain"/>
    <property type="match status" value="1"/>
</dbReference>
<proteinExistence type="predicted"/>
<evidence type="ECO:0000256" key="1">
    <source>
        <dbReference type="ARBA" id="ARBA00022603"/>
    </source>
</evidence>
<dbReference type="PANTHER" id="PTHR43712:SF2">
    <property type="entry name" value="O-METHYLTRANSFERASE CICE"/>
    <property type="match status" value="1"/>
</dbReference>
<evidence type="ECO:0000313" key="6">
    <source>
        <dbReference type="Proteomes" id="UP001320148"/>
    </source>
</evidence>
<dbReference type="RefSeq" id="WP_236890641.1">
    <property type="nucleotide sequence ID" value="NZ_AP024488.1"/>
</dbReference>
<feature type="domain" description="O-methyltransferase C-terminal" evidence="4">
    <location>
        <begin position="132"/>
        <end position="309"/>
    </location>
</feature>
<keyword evidence="1" id="KW-0489">Methyltransferase</keyword>
<gene>
    <name evidence="5" type="ORF">DSLASN_49310</name>
</gene>
<dbReference type="Gene3D" id="3.40.50.150">
    <property type="entry name" value="Vaccinia Virus protein VP39"/>
    <property type="match status" value="1"/>
</dbReference>
<evidence type="ECO:0000313" key="5">
    <source>
        <dbReference type="EMBL" id="BCS99299.1"/>
    </source>
</evidence>
<dbReference type="EMBL" id="AP024488">
    <property type="protein sequence ID" value="BCS99299.1"/>
    <property type="molecule type" value="Genomic_DNA"/>
</dbReference>
<dbReference type="InterPro" id="IPR016461">
    <property type="entry name" value="COMT-like"/>
</dbReference>
<evidence type="ECO:0000256" key="2">
    <source>
        <dbReference type="ARBA" id="ARBA00022679"/>
    </source>
</evidence>
<keyword evidence="6" id="KW-1185">Reference proteome</keyword>